<name>A0A090BBS7_HYAAE</name>
<feature type="non-terminal residue" evidence="1">
    <location>
        <position position="123"/>
    </location>
</feature>
<dbReference type="EMBL" id="AB922476">
    <property type="protein sequence ID" value="BAP69052.1"/>
    <property type="molecule type" value="mRNA"/>
</dbReference>
<protein>
    <submittedName>
        <fullName evidence="1">RxLR effector candidate protein</fullName>
    </submittedName>
</protein>
<proteinExistence type="evidence at transcript level"/>
<organism evidence="1">
    <name type="scientific">Hyaloperonospora arabidopsidis (strain Emoy2)</name>
    <name type="common">Downy mildew agent</name>
    <name type="synonym">Peronospora arabidopsidis</name>
    <dbReference type="NCBI Taxonomy" id="559515"/>
    <lineage>
        <taxon>Eukaryota</taxon>
        <taxon>Sar</taxon>
        <taxon>Stramenopiles</taxon>
        <taxon>Oomycota</taxon>
        <taxon>Peronosporomycetes</taxon>
        <taxon>Peronosporales</taxon>
        <taxon>Peronosporaceae</taxon>
        <taxon>Hyaloperonospora</taxon>
    </lineage>
</organism>
<evidence type="ECO:0000313" key="1">
    <source>
        <dbReference type="EMBL" id="BAP69052.1"/>
    </source>
</evidence>
<reference evidence="1" key="1">
    <citation type="journal article" date="2014" name="PLoS Pathog.">
        <title>Expression profiling during Arabidopsis/downy mildew interaction reveals a highly-expressed effector that attenuates responses to salicylic acid.</title>
        <authorList>
            <person name="Asai S."/>
            <person name="Rallapalli G."/>
            <person name="Piquerez S.J.M."/>
            <person name="Caillaud M.C."/>
            <person name="Furzer O.J."/>
            <person name="Ishaque N."/>
            <person name="Wirthmueller L."/>
            <person name="Fabro G."/>
            <person name="Shirasu K."/>
            <person name="Jones J.D.G."/>
        </authorList>
    </citation>
    <scope>NUCLEOTIDE SEQUENCE</scope>
    <source>
        <strain evidence="1">Emoy2</strain>
    </source>
</reference>
<accession>A0A090BBS7</accession>
<dbReference type="AlphaFoldDB" id="A0A090BBS7"/>
<sequence>MAWRSSGTNDLSTVVLTNLVSIKVAQTTHIGRFHATVCRTCINVCRSELRAPMHRMLRKAHTYDVRATNQCVSCDLIPLFGRPTCSIDLLALRKCVVVLGDYSAAVYDSLLQLLSSNPSQSRS</sequence>
<gene>
    <name evidence="1" type="primary">HaRxLL153</name>
</gene>